<name>A0A926QIR0_9BACL</name>
<feature type="domain" description="Fibronectin type-III" evidence="3">
    <location>
        <begin position="645"/>
        <end position="732"/>
    </location>
</feature>
<protein>
    <submittedName>
        <fullName evidence="4">Fibronectin type III domain-containing protein</fullName>
    </submittedName>
</protein>
<dbReference type="GO" id="GO:0000272">
    <property type="term" value="P:polysaccharide catabolic process"/>
    <property type="evidence" value="ECO:0007669"/>
    <property type="project" value="InterPro"/>
</dbReference>
<sequence>MRKSVLSVLFAFVVILLFSSNTYAAGGINVKILYPKAVGPVPVDTNFVVGAVVNSLSEIKTVKAKVGSKEILLQKVCQPANDCVWTGEFSLEGLEKGNKTLVVEATNQNNQSAQATSAIKYDSSPVVTIEGPEDSSVIMSNSLRIVVNATDDFSVPEIKVTVSSFSDEGIVSTGSGVLDHTFDVSKYAGQIVRVHIEASDGNYVDGKLVQRFDKYVHLLAEISDRLKKVDQAAGQIMDFDENRLLYLVYNSNNSGLYIKNRSTGDITLVDSLSGPKYFDQAKLTSTGAAFLISNHEDNQTRLFTWKNNKLTDAGIGTQLSDICCKLQVKGDYVFYPNIRINAVTDEIIQTLGSQTDLAANGEYVYVNKPAGSWRSYIYRHRSDGQEETVVQDTNSWDIRLPKWDGNVVVYWGDGSVFKKENGVITELSHNTSGNYAINQGWIAFTKGLPGQTQQIYLQSPEGLVTQATYNLINTPGIENLSTDGTVSFIQNNQLYLQTPLDEPPIYLGSAIGKTKVINGKWFKAISTVLFEIKLAPGNSTPPAWPAPNVLTAADVTGQSARLQWQPATDDVGVTAYNIYQNSSLLNTVSGDVYSYSVSGLTPNTTYSFEVEAVDAAGNKSTVKPATSVTTLPVSTGDTVAPVWPAGTQLTVTDVTYSSAKLQWPLASDNVGVSQYQILRNSEHIDTVTGTVYSYQAAGLAPQTTYVFSVVALDAAGNASTGNPSVSVTTLANVPAQTTGIAFSSASEIAEVGSTIDVQIRANDAKDLYAFLLKLQYDTSRLKLTKIAYISEFGTENGTAVFGKDNQAAAGLLKLTGVRLGAVPGKNGSIGLTTLSFTALKNGETALTLQPESAVTDSKGKQQNLASASFYIAIGGGDFDHDGKVGLSDLFLISQKNGLKKGQPGYDEQFDLKPDGIIDSKDVQYVANKAAKG</sequence>
<dbReference type="CDD" id="cd00063">
    <property type="entry name" value="FN3"/>
    <property type="match status" value="2"/>
</dbReference>
<dbReference type="RefSeq" id="WP_188173552.1">
    <property type="nucleotide sequence ID" value="NZ_JACVVD010000002.1"/>
</dbReference>
<dbReference type="SMART" id="SM00060">
    <property type="entry name" value="FN3"/>
    <property type="match status" value="2"/>
</dbReference>
<dbReference type="Gene3D" id="1.10.1330.10">
    <property type="entry name" value="Dockerin domain"/>
    <property type="match status" value="1"/>
</dbReference>
<dbReference type="InterPro" id="IPR036439">
    <property type="entry name" value="Dockerin_dom_sf"/>
</dbReference>
<dbReference type="SUPFAM" id="SSF49384">
    <property type="entry name" value="Carbohydrate-binding domain"/>
    <property type="match status" value="1"/>
</dbReference>
<dbReference type="GO" id="GO:0030246">
    <property type="term" value="F:carbohydrate binding"/>
    <property type="evidence" value="ECO:0007669"/>
    <property type="project" value="InterPro"/>
</dbReference>
<dbReference type="InterPro" id="IPR018247">
    <property type="entry name" value="EF_Hand_1_Ca_BS"/>
</dbReference>
<comment type="caution">
    <text evidence="4">The sequence shown here is derived from an EMBL/GenBank/DDBJ whole genome shotgun (WGS) entry which is preliminary data.</text>
</comment>
<dbReference type="InterPro" id="IPR036116">
    <property type="entry name" value="FN3_sf"/>
</dbReference>
<evidence type="ECO:0000313" key="4">
    <source>
        <dbReference type="EMBL" id="MBD0379764.1"/>
    </source>
</evidence>
<feature type="chain" id="PRO_5037574340" evidence="2">
    <location>
        <begin position="25"/>
        <end position="932"/>
    </location>
</feature>
<proteinExistence type="predicted"/>
<dbReference type="InterPro" id="IPR013783">
    <property type="entry name" value="Ig-like_fold"/>
</dbReference>
<dbReference type="Gene3D" id="2.60.40.680">
    <property type="match status" value="1"/>
</dbReference>
<accession>A0A926QIR0</accession>
<dbReference type="SUPFAM" id="SSF49265">
    <property type="entry name" value="Fibronectin type III"/>
    <property type="match status" value="1"/>
</dbReference>
<evidence type="ECO:0000256" key="2">
    <source>
        <dbReference type="SAM" id="SignalP"/>
    </source>
</evidence>
<dbReference type="PROSITE" id="PS00018">
    <property type="entry name" value="EF_HAND_1"/>
    <property type="match status" value="1"/>
</dbReference>
<dbReference type="Gene3D" id="2.60.40.10">
    <property type="entry name" value="Immunoglobulins"/>
    <property type="match status" value="2"/>
</dbReference>
<dbReference type="PANTHER" id="PTHR46708">
    <property type="entry name" value="TENASCIN"/>
    <property type="match status" value="1"/>
</dbReference>
<dbReference type="CDD" id="cd08547">
    <property type="entry name" value="Type_II_cohesin"/>
    <property type="match status" value="1"/>
</dbReference>
<keyword evidence="5" id="KW-1185">Reference proteome</keyword>
<gene>
    <name evidence="4" type="ORF">ICC18_06540</name>
</gene>
<dbReference type="AlphaFoldDB" id="A0A926QIR0"/>
<dbReference type="InterPro" id="IPR003961">
    <property type="entry name" value="FN3_dom"/>
</dbReference>
<dbReference type="InterPro" id="IPR008965">
    <property type="entry name" value="CBM2/CBM3_carb-bd_dom_sf"/>
</dbReference>
<evidence type="ECO:0000313" key="5">
    <source>
        <dbReference type="Proteomes" id="UP000650466"/>
    </source>
</evidence>
<organism evidence="4 5">
    <name type="scientific">Paenibacillus sedimenti</name>
    <dbReference type="NCBI Taxonomy" id="2770274"/>
    <lineage>
        <taxon>Bacteria</taxon>
        <taxon>Bacillati</taxon>
        <taxon>Bacillota</taxon>
        <taxon>Bacilli</taxon>
        <taxon>Bacillales</taxon>
        <taxon>Paenibacillaceae</taxon>
        <taxon>Paenibacillus</taxon>
    </lineage>
</organism>
<dbReference type="InterPro" id="IPR050991">
    <property type="entry name" value="ECM_Regulatory_Proteins"/>
</dbReference>
<keyword evidence="2" id="KW-0732">Signal</keyword>
<dbReference type="PROSITE" id="PS50853">
    <property type="entry name" value="FN3"/>
    <property type="match status" value="2"/>
</dbReference>
<evidence type="ECO:0000259" key="3">
    <source>
        <dbReference type="PROSITE" id="PS50853"/>
    </source>
</evidence>
<dbReference type="PANTHER" id="PTHR46708:SF2">
    <property type="entry name" value="FIBRONECTIN TYPE-III DOMAIN-CONTAINING PROTEIN"/>
    <property type="match status" value="1"/>
</dbReference>
<dbReference type="Proteomes" id="UP000650466">
    <property type="component" value="Unassembled WGS sequence"/>
</dbReference>
<reference evidence="4" key="1">
    <citation type="submission" date="2020-09" db="EMBL/GenBank/DDBJ databases">
        <title>Draft Genome Sequence of Paenibacillus sp. WST5.</title>
        <authorList>
            <person name="Bao Z."/>
        </authorList>
    </citation>
    <scope>NUCLEOTIDE SEQUENCE</scope>
    <source>
        <strain evidence="4">WST5</strain>
    </source>
</reference>
<feature type="signal peptide" evidence="2">
    <location>
        <begin position="1"/>
        <end position="24"/>
    </location>
</feature>
<dbReference type="EMBL" id="JACVVD010000002">
    <property type="protein sequence ID" value="MBD0379764.1"/>
    <property type="molecule type" value="Genomic_DNA"/>
</dbReference>
<dbReference type="Pfam" id="PF00041">
    <property type="entry name" value="fn3"/>
    <property type="match status" value="2"/>
</dbReference>
<keyword evidence="1" id="KW-0677">Repeat</keyword>
<evidence type="ECO:0000256" key="1">
    <source>
        <dbReference type="ARBA" id="ARBA00022737"/>
    </source>
</evidence>
<feature type="domain" description="Fibronectin type-III" evidence="3">
    <location>
        <begin position="546"/>
        <end position="633"/>
    </location>
</feature>